<dbReference type="SMART" id="SM00850">
    <property type="entry name" value="LytTR"/>
    <property type="match status" value="1"/>
</dbReference>
<feature type="domain" description="Response regulatory" evidence="3">
    <location>
        <begin position="6"/>
        <end position="132"/>
    </location>
</feature>
<dbReference type="SMART" id="SM00448">
    <property type="entry name" value="REC"/>
    <property type="match status" value="1"/>
</dbReference>
<dbReference type="InterPro" id="IPR011006">
    <property type="entry name" value="CheY-like_superfamily"/>
</dbReference>
<feature type="domain" description="HTH LytTR-type" evidence="4">
    <location>
        <begin position="157"/>
        <end position="228"/>
    </location>
</feature>
<dbReference type="InterPro" id="IPR039420">
    <property type="entry name" value="WalR-like"/>
</dbReference>
<dbReference type="EMBL" id="RRUE01000001">
    <property type="protein sequence ID" value="RRN45403.1"/>
    <property type="molecule type" value="Genomic_DNA"/>
</dbReference>
<dbReference type="AlphaFoldDB" id="A0A3R8T3D6"/>
<keyword evidence="1" id="KW-0238">DNA-binding</keyword>
<dbReference type="Pfam" id="PF00072">
    <property type="entry name" value="Response_reg"/>
    <property type="match status" value="1"/>
</dbReference>
<comment type="caution">
    <text evidence="5">The sequence shown here is derived from an EMBL/GenBank/DDBJ whole genome shotgun (WGS) entry which is preliminary data.</text>
</comment>
<organism evidence="5 6">
    <name type="scientific">Lautropia dentalis</name>
    <dbReference type="NCBI Taxonomy" id="2490857"/>
    <lineage>
        <taxon>Bacteria</taxon>
        <taxon>Pseudomonadati</taxon>
        <taxon>Pseudomonadota</taxon>
        <taxon>Betaproteobacteria</taxon>
        <taxon>Burkholderiales</taxon>
        <taxon>Burkholderiaceae</taxon>
        <taxon>Lautropia</taxon>
    </lineage>
</organism>
<dbReference type="GO" id="GO:0006355">
    <property type="term" value="P:regulation of DNA-templated transcription"/>
    <property type="evidence" value="ECO:0007669"/>
    <property type="project" value="TreeGrafter"/>
</dbReference>
<dbReference type="RefSeq" id="WP_125094832.1">
    <property type="nucleotide sequence ID" value="NZ_RRUE01000001.1"/>
</dbReference>
<name>A0A3R8T3D6_9BURK</name>
<dbReference type="InterPro" id="IPR007492">
    <property type="entry name" value="LytTR_DNA-bd_dom"/>
</dbReference>
<dbReference type="GO" id="GO:0005829">
    <property type="term" value="C:cytosol"/>
    <property type="evidence" value="ECO:0007669"/>
    <property type="project" value="TreeGrafter"/>
</dbReference>
<dbReference type="PROSITE" id="PS50930">
    <property type="entry name" value="HTH_LYTTR"/>
    <property type="match status" value="1"/>
</dbReference>
<dbReference type="GO" id="GO:0000156">
    <property type="term" value="F:phosphorelay response regulator activity"/>
    <property type="evidence" value="ECO:0007669"/>
    <property type="project" value="TreeGrafter"/>
</dbReference>
<dbReference type="Gene3D" id="3.40.50.2300">
    <property type="match status" value="1"/>
</dbReference>
<dbReference type="GO" id="GO:0032993">
    <property type="term" value="C:protein-DNA complex"/>
    <property type="evidence" value="ECO:0007669"/>
    <property type="project" value="TreeGrafter"/>
</dbReference>
<dbReference type="SUPFAM" id="SSF52172">
    <property type="entry name" value="CheY-like"/>
    <property type="match status" value="1"/>
</dbReference>
<protein>
    <submittedName>
        <fullName evidence="5">Response regulator</fullName>
    </submittedName>
</protein>
<dbReference type="PANTHER" id="PTHR48111">
    <property type="entry name" value="REGULATOR OF RPOS"/>
    <property type="match status" value="1"/>
</dbReference>
<sequence>MSDATSILIVDDEAPARARLREVLADLAPEFPHRIVGEASNAPEALAQIESQRPQVVLMDVQMPGMTGIELARHISARGAEGDGTDPKPMPLIIFVTAFDEFAVNAFEVNALDYLLKPVRAQRLLHALMRARTLVPSEHVEDINALVKATNTRRRHLSVHERGRVILVALEQVVYLKAELKYITVRTREREYLIEESLTSLEEEFNDRFVRIHRNALVARPSIAGFERVSPSGEGESGDPYWQVVLREVPDRLPVSRRQWSIVKGLVS</sequence>
<evidence type="ECO:0000256" key="2">
    <source>
        <dbReference type="PROSITE-ProRule" id="PRU00169"/>
    </source>
</evidence>
<evidence type="ECO:0000256" key="1">
    <source>
        <dbReference type="ARBA" id="ARBA00023125"/>
    </source>
</evidence>
<proteinExistence type="predicted"/>
<dbReference type="Pfam" id="PF04397">
    <property type="entry name" value="LytTR"/>
    <property type="match status" value="1"/>
</dbReference>
<dbReference type="PROSITE" id="PS50110">
    <property type="entry name" value="RESPONSE_REGULATORY"/>
    <property type="match status" value="1"/>
</dbReference>
<dbReference type="InterPro" id="IPR001789">
    <property type="entry name" value="Sig_transdc_resp-reg_receiver"/>
</dbReference>
<dbReference type="PANTHER" id="PTHR48111:SF3">
    <property type="entry name" value="TRANSCRIPTIONAL REGULATORY PROTEIN BTSR"/>
    <property type="match status" value="1"/>
</dbReference>
<evidence type="ECO:0000259" key="3">
    <source>
        <dbReference type="PROSITE" id="PS50110"/>
    </source>
</evidence>
<gene>
    <name evidence="5" type="ORF">EHV23_04155</name>
</gene>
<keyword evidence="2" id="KW-0597">Phosphoprotein</keyword>
<accession>A0A3R8T3D6</accession>
<dbReference type="OrthoDB" id="236568at2"/>
<dbReference type="GO" id="GO:0000976">
    <property type="term" value="F:transcription cis-regulatory region binding"/>
    <property type="evidence" value="ECO:0007669"/>
    <property type="project" value="TreeGrafter"/>
</dbReference>
<evidence type="ECO:0000313" key="5">
    <source>
        <dbReference type="EMBL" id="RRN45403.1"/>
    </source>
</evidence>
<evidence type="ECO:0000313" key="6">
    <source>
        <dbReference type="Proteomes" id="UP000270261"/>
    </source>
</evidence>
<evidence type="ECO:0000259" key="4">
    <source>
        <dbReference type="PROSITE" id="PS50930"/>
    </source>
</evidence>
<dbReference type="Gene3D" id="2.40.50.1020">
    <property type="entry name" value="LytTr DNA-binding domain"/>
    <property type="match status" value="1"/>
</dbReference>
<feature type="modified residue" description="4-aspartylphosphate" evidence="2">
    <location>
        <position position="60"/>
    </location>
</feature>
<reference evidence="5 6" key="1">
    <citation type="submission" date="2018-11" db="EMBL/GenBank/DDBJ databases">
        <title>Genome sequencing of Lautropia sp. KCOM 2505 (= ChDC F240).</title>
        <authorList>
            <person name="Kook J.-K."/>
            <person name="Park S.-N."/>
            <person name="Lim Y.K."/>
        </authorList>
    </citation>
    <scope>NUCLEOTIDE SEQUENCE [LARGE SCALE GENOMIC DNA]</scope>
    <source>
        <strain evidence="5 6">KCOM 2505</strain>
    </source>
</reference>
<keyword evidence="6" id="KW-1185">Reference proteome</keyword>
<dbReference type="Proteomes" id="UP000270261">
    <property type="component" value="Unassembled WGS sequence"/>
</dbReference>